<comment type="caution">
    <text evidence="2">The sequence shown here is derived from an EMBL/GenBank/DDBJ whole genome shotgun (WGS) entry which is preliminary data.</text>
</comment>
<dbReference type="EMBL" id="JACQCQ010000006">
    <property type="protein sequence ID" value="MBI3627375.1"/>
    <property type="molecule type" value="Genomic_DNA"/>
</dbReference>
<reference evidence="2" key="1">
    <citation type="submission" date="2020-07" db="EMBL/GenBank/DDBJ databases">
        <title>Huge and variable diversity of episymbiotic CPR bacteria and DPANN archaea in groundwater ecosystems.</title>
        <authorList>
            <person name="He C.Y."/>
            <person name="Keren R."/>
            <person name="Whittaker M."/>
            <person name="Farag I.F."/>
            <person name="Doudna J."/>
            <person name="Cate J.H.D."/>
            <person name="Banfield J.F."/>
        </authorList>
    </citation>
    <scope>NUCLEOTIDE SEQUENCE</scope>
    <source>
        <strain evidence="2">NC_groundwater_972_Pr1_S-0.2um_49_27</strain>
    </source>
</reference>
<feature type="transmembrane region" description="Helical" evidence="1">
    <location>
        <begin position="52"/>
        <end position="76"/>
    </location>
</feature>
<dbReference type="InterPro" id="IPR044020">
    <property type="entry name" value="DUF5676"/>
</dbReference>
<evidence type="ECO:0000313" key="3">
    <source>
        <dbReference type="Proteomes" id="UP000808388"/>
    </source>
</evidence>
<keyword evidence="1" id="KW-1133">Transmembrane helix</keyword>
<sequence>MINTIQALKVAASWASIVYIICFGGVALLPGIRPWFMEYALHTQIDTGTNVMTLATFITGLIVWNIIAVLAVWLYIGLNNYFKK</sequence>
<dbReference type="Proteomes" id="UP000808388">
    <property type="component" value="Unassembled WGS sequence"/>
</dbReference>
<gene>
    <name evidence="2" type="ORF">HY220_01310</name>
</gene>
<dbReference type="Pfam" id="PF18926">
    <property type="entry name" value="DUF5676"/>
    <property type="match status" value="1"/>
</dbReference>
<evidence type="ECO:0000256" key="1">
    <source>
        <dbReference type="SAM" id="Phobius"/>
    </source>
</evidence>
<protein>
    <submittedName>
        <fullName evidence="2">Uncharacterized protein</fullName>
    </submittedName>
</protein>
<accession>A0A9D6LN31</accession>
<name>A0A9D6LN31_9BACT</name>
<feature type="transmembrane region" description="Helical" evidence="1">
    <location>
        <begin position="12"/>
        <end position="32"/>
    </location>
</feature>
<proteinExistence type="predicted"/>
<keyword evidence="1" id="KW-0812">Transmembrane</keyword>
<evidence type="ECO:0000313" key="2">
    <source>
        <dbReference type="EMBL" id="MBI3627375.1"/>
    </source>
</evidence>
<dbReference type="AlphaFoldDB" id="A0A9D6LN31"/>
<organism evidence="2 3">
    <name type="scientific">Candidatus Sungiibacteriota bacterium</name>
    <dbReference type="NCBI Taxonomy" id="2750080"/>
    <lineage>
        <taxon>Bacteria</taxon>
        <taxon>Candidatus Sungiibacteriota</taxon>
    </lineage>
</organism>
<keyword evidence="1" id="KW-0472">Membrane</keyword>